<keyword evidence="5" id="KW-0146">Chitin degradation</keyword>
<dbReference type="GO" id="GO:0008061">
    <property type="term" value="F:chitin binding"/>
    <property type="evidence" value="ECO:0007669"/>
    <property type="project" value="UniProtKB-KW"/>
</dbReference>
<feature type="domain" description="GH18" evidence="13">
    <location>
        <begin position="26"/>
        <end position="310"/>
    </location>
</feature>
<protein>
    <recommendedName>
        <fullName evidence="2">chitinase</fullName>
        <ecNumber evidence="2">3.2.1.14</ecNumber>
    </recommendedName>
</protein>
<accession>G8JR46</accession>
<keyword evidence="6" id="KW-0119">Carbohydrate metabolism</keyword>
<dbReference type="STRING" id="931890.G8JR46"/>
<dbReference type="PROSITE" id="PS51910">
    <property type="entry name" value="GH18_2"/>
    <property type="match status" value="1"/>
</dbReference>
<comment type="similarity">
    <text evidence="10">Belongs to the glycosyl hydrolase 18 family.</text>
</comment>
<dbReference type="PANTHER" id="PTHR45708:SF49">
    <property type="entry name" value="ENDOCHITINASE"/>
    <property type="match status" value="1"/>
</dbReference>
<feature type="compositionally biased region" description="Low complexity" evidence="11">
    <location>
        <begin position="406"/>
        <end position="415"/>
    </location>
</feature>
<gene>
    <name evidence="14" type="ordered locus">Ecym_3107</name>
</gene>
<dbReference type="InterPro" id="IPR001579">
    <property type="entry name" value="Glyco_hydro_18_chit_AS"/>
</dbReference>
<sequence>MKSCFMFVLMLLHAFSALAFNINSNDNVAVYWGQASAGSQEPLASYCESESVDIVLLSFLYEFPNNIKLNFASSCDNELQNGMQNCPELSRDIIKCQSLGKKVFLSLGGAVGNHGFANDQEAESFAVTLWNMFGEGNGAARPFGSAIVDGFDLDIENRSSIGYATLVKTLRQLASSSSKRYYISAASQCPYPDESLGDMLANSFIDFLFIQFYNNNCAIDQNFNFPTWVEYAETISPNPDIKLYIGLPASSTASASGYVSDLHKLGSIIVQAAKSHSFGGIMLWDASQGFKNQINGRSYIDQMKYILRNEVSWPHIAGGSIAIKSASSEWPSKFTTLCPTGKPVSKQETPTPSTTMKTTIKEAAPETSAPTFITSEAALEKSKSTSSVTTEVDPEPATASEVAPEKSTLTSKTTSEAAPKTTIIKGSDTPCSKNQKISKSADFTSSLTSSTSSVSRPSGVLIMASDPAAAIPVTLPTATVKALNAQYGAGLYNGKYTCEDGEIACSADGSIAICSYGTWDIRVCAAGTTCYAYYDTKGQVFTSCNFSSLKKDFT</sequence>
<dbReference type="eggNOG" id="KOG4701">
    <property type="taxonomic scope" value="Eukaryota"/>
</dbReference>
<dbReference type="InterPro" id="IPR050542">
    <property type="entry name" value="Glycosyl_Hydrlase18_Chitinase"/>
</dbReference>
<feature type="chain" id="PRO_5003510873" description="chitinase" evidence="12">
    <location>
        <begin position="20"/>
        <end position="554"/>
    </location>
</feature>
<comment type="catalytic activity">
    <reaction evidence="1">
        <text>Random endo-hydrolysis of N-acetyl-beta-D-glucosaminide (1-&gt;4)-beta-linkages in chitin and chitodextrins.</text>
        <dbReference type="EC" id="3.2.1.14"/>
    </reaction>
</comment>
<dbReference type="SUPFAM" id="SSF51445">
    <property type="entry name" value="(Trans)glycosidases"/>
    <property type="match status" value="1"/>
</dbReference>
<evidence type="ECO:0000256" key="2">
    <source>
        <dbReference type="ARBA" id="ARBA00012729"/>
    </source>
</evidence>
<keyword evidence="4 9" id="KW-0378">Hydrolase</keyword>
<proteinExistence type="inferred from homology"/>
<evidence type="ECO:0000256" key="8">
    <source>
        <dbReference type="ARBA" id="ARBA00023326"/>
    </source>
</evidence>
<dbReference type="EC" id="3.2.1.14" evidence="2"/>
<evidence type="ECO:0000256" key="9">
    <source>
        <dbReference type="RuleBase" id="RU000489"/>
    </source>
</evidence>
<dbReference type="InterPro" id="IPR045321">
    <property type="entry name" value="Cts1-like"/>
</dbReference>
<dbReference type="InParanoid" id="G8JR46"/>
<feature type="region of interest" description="Disordered" evidence="11">
    <location>
        <begin position="337"/>
        <end position="435"/>
    </location>
</feature>
<dbReference type="KEGG" id="erc:Ecym_3107"/>
<dbReference type="HOGENOM" id="CLU_007818_7_0_1"/>
<feature type="signal peptide" evidence="12">
    <location>
        <begin position="1"/>
        <end position="19"/>
    </location>
</feature>
<keyword evidence="15" id="KW-1185">Reference proteome</keyword>
<dbReference type="InterPro" id="IPR017853">
    <property type="entry name" value="GH"/>
</dbReference>
<keyword evidence="12" id="KW-0732">Signal</keyword>
<dbReference type="GO" id="GO:0005576">
    <property type="term" value="C:extracellular region"/>
    <property type="evidence" value="ECO:0007669"/>
    <property type="project" value="TreeGrafter"/>
</dbReference>
<evidence type="ECO:0000256" key="10">
    <source>
        <dbReference type="RuleBase" id="RU004453"/>
    </source>
</evidence>
<dbReference type="GeneID" id="11468679"/>
<evidence type="ECO:0000256" key="1">
    <source>
        <dbReference type="ARBA" id="ARBA00000822"/>
    </source>
</evidence>
<feature type="compositionally biased region" description="Low complexity" evidence="11">
    <location>
        <begin position="349"/>
        <end position="358"/>
    </location>
</feature>
<dbReference type="CDD" id="cd02877">
    <property type="entry name" value="GH18_hevamine_XipI_class_III"/>
    <property type="match status" value="1"/>
</dbReference>
<name>G8JR46_ERECY</name>
<keyword evidence="3" id="KW-0147">Chitin-binding</keyword>
<dbReference type="PANTHER" id="PTHR45708">
    <property type="entry name" value="ENDOCHITINASE"/>
    <property type="match status" value="1"/>
</dbReference>
<dbReference type="InterPro" id="IPR001223">
    <property type="entry name" value="Glyco_hydro18_cat"/>
</dbReference>
<evidence type="ECO:0000256" key="4">
    <source>
        <dbReference type="ARBA" id="ARBA00022801"/>
    </source>
</evidence>
<dbReference type="EMBL" id="CP002499">
    <property type="protein sequence ID" value="AET38615.1"/>
    <property type="molecule type" value="Genomic_DNA"/>
</dbReference>
<keyword evidence="8" id="KW-0624">Polysaccharide degradation</keyword>
<dbReference type="PROSITE" id="PS01095">
    <property type="entry name" value="GH18_1"/>
    <property type="match status" value="1"/>
</dbReference>
<evidence type="ECO:0000256" key="6">
    <source>
        <dbReference type="ARBA" id="ARBA00023277"/>
    </source>
</evidence>
<dbReference type="GO" id="GO:0008843">
    <property type="term" value="F:endochitinase activity"/>
    <property type="evidence" value="ECO:0007669"/>
    <property type="project" value="UniProtKB-EC"/>
</dbReference>
<dbReference type="InterPro" id="IPR005089">
    <property type="entry name" value="CBM19"/>
</dbReference>
<evidence type="ECO:0000256" key="3">
    <source>
        <dbReference type="ARBA" id="ARBA00022669"/>
    </source>
</evidence>
<dbReference type="AlphaFoldDB" id="G8JR46"/>
<keyword evidence="7 9" id="KW-0326">Glycosidase</keyword>
<dbReference type="Gene3D" id="3.20.20.80">
    <property type="entry name" value="Glycosidases"/>
    <property type="match status" value="1"/>
</dbReference>
<dbReference type="OrthoDB" id="6020543at2759"/>
<dbReference type="GO" id="GO:0000272">
    <property type="term" value="P:polysaccharide catabolic process"/>
    <property type="evidence" value="ECO:0007669"/>
    <property type="project" value="UniProtKB-KW"/>
</dbReference>
<dbReference type="GO" id="GO:0006032">
    <property type="term" value="P:chitin catabolic process"/>
    <property type="evidence" value="ECO:0007669"/>
    <property type="project" value="UniProtKB-KW"/>
</dbReference>
<evidence type="ECO:0000313" key="15">
    <source>
        <dbReference type="Proteomes" id="UP000006790"/>
    </source>
</evidence>
<reference evidence="15" key="1">
    <citation type="journal article" date="2012" name="G3 (Bethesda)">
        <title>Pichia sorbitophila, an interspecies yeast hybrid reveals early steps of genome resolution following polyploidization.</title>
        <authorList>
            <person name="Leh Louis V."/>
            <person name="Despons L."/>
            <person name="Friedrich A."/>
            <person name="Martin T."/>
            <person name="Durrens P."/>
            <person name="Casaregola S."/>
            <person name="Neuveglise C."/>
            <person name="Fairhead C."/>
            <person name="Marck C."/>
            <person name="Cruz J.A."/>
            <person name="Straub M.L."/>
            <person name="Kugler V."/>
            <person name="Sacerdot C."/>
            <person name="Uzunov Z."/>
            <person name="Thierry A."/>
            <person name="Weiss S."/>
            <person name="Bleykasten C."/>
            <person name="De Montigny J."/>
            <person name="Jacques N."/>
            <person name="Jung P."/>
            <person name="Lemaire M."/>
            <person name="Mallet S."/>
            <person name="Morel G."/>
            <person name="Richard G.F."/>
            <person name="Sarkar A."/>
            <person name="Savel G."/>
            <person name="Schacherer J."/>
            <person name="Seret M.L."/>
            <person name="Talla E."/>
            <person name="Samson G."/>
            <person name="Jubin C."/>
            <person name="Poulain J."/>
            <person name="Vacherie B."/>
            <person name="Barbe V."/>
            <person name="Pelletier E."/>
            <person name="Sherman D.J."/>
            <person name="Westhof E."/>
            <person name="Weissenbach J."/>
            <person name="Baret P.V."/>
            <person name="Wincker P."/>
            <person name="Gaillardin C."/>
            <person name="Dujon B."/>
            <person name="Souciet J.L."/>
        </authorList>
    </citation>
    <scope>NUCLEOTIDE SEQUENCE [LARGE SCALE GENOMIC DNA]</scope>
    <source>
        <strain evidence="15">CBS 270.75 / DBVPG 7215 / KCTC 17166 / NRRL Y-17582</strain>
    </source>
</reference>
<evidence type="ECO:0000256" key="11">
    <source>
        <dbReference type="SAM" id="MobiDB-lite"/>
    </source>
</evidence>
<dbReference type="Pfam" id="PF03427">
    <property type="entry name" value="CBM_19"/>
    <property type="match status" value="1"/>
</dbReference>
<evidence type="ECO:0000259" key="13">
    <source>
        <dbReference type="PROSITE" id="PS51910"/>
    </source>
</evidence>
<dbReference type="FunCoup" id="G8JR46">
    <property type="interactions" value="178"/>
</dbReference>
<evidence type="ECO:0000256" key="5">
    <source>
        <dbReference type="ARBA" id="ARBA00023024"/>
    </source>
</evidence>
<evidence type="ECO:0000256" key="12">
    <source>
        <dbReference type="SAM" id="SignalP"/>
    </source>
</evidence>
<dbReference type="Pfam" id="PF00704">
    <property type="entry name" value="Glyco_hydro_18"/>
    <property type="match status" value="1"/>
</dbReference>
<organism evidence="14 15">
    <name type="scientific">Eremothecium cymbalariae (strain CBS 270.75 / DBVPG 7215 / KCTC 17166 / NRRL Y-17582)</name>
    <name type="common">Yeast</name>
    <dbReference type="NCBI Taxonomy" id="931890"/>
    <lineage>
        <taxon>Eukaryota</taxon>
        <taxon>Fungi</taxon>
        <taxon>Dikarya</taxon>
        <taxon>Ascomycota</taxon>
        <taxon>Saccharomycotina</taxon>
        <taxon>Saccharomycetes</taxon>
        <taxon>Saccharomycetales</taxon>
        <taxon>Saccharomycetaceae</taxon>
        <taxon>Eremothecium</taxon>
    </lineage>
</organism>
<dbReference type="RefSeq" id="XP_003645432.1">
    <property type="nucleotide sequence ID" value="XM_003645384.1"/>
</dbReference>
<dbReference type="Proteomes" id="UP000006790">
    <property type="component" value="Chromosome 3"/>
</dbReference>
<dbReference type="OMA" id="GTTCFAY"/>
<evidence type="ECO:0000256" key="7">
    <source>
        <dbReference type="ARBA" id="ARBA00023295"/>
    </source>
</evidence>
<evidence type="ECO:0000313" key="14">
    <source>
        <dbReference type="EMBL" id="AET38615.1"/>
    </source>
</evidence>